<accession>A0ABW8SGP7</accession>
<evidence type="ECO:0008006" key="4">
    <source>
        <dbReference type="Google" id="ProtNLM"/>
    </source>
</evidence>
<gene>
    <name evidence="2" type="ORF">ACJDU8_02275</name>
</gene>
<proteinExistence type="predicted"/>
<organism evidence="2 3">
    <name type="scientific">Candidatus Clostridium eludens</name>
    <dbReference type="NCBI Taxonomy" id="3381663"/>
    <lineage>
        <taxon>Bacteria</taxon>
        <taxon>Bacillati</taxon>
        <taxon>Bacillota</taxon>
        <taxon>Clostridia</taxon>
        <taxon>Eubacteriales</taxon>
        <taxon>Clostridiaceae</taxon>
        <taxon>Clostridium</taxon>
    </lineage>
</organism>
<dbReference type="RefSeq" id="WP_406790526.1">
    <property type="nucleotide sequence ID" value="NZ_JBJHZX010000002.1"/>
</dbReference>
<sequence length="114" mass="13597">MQLEDILNEFIFDCEIRNFSKRTLKSYRNNNALFHNFLKNEFKITKLEQIKAIHIKKYSKFIMATGARNNETCTLLKEDVKDRVILLLGKGNKQRQVAISPLLKKHMIRYEHTR</sequence>
<dbReference type="EMBL" id="JBJHZX010000002">
    <property type="protein sequence ID" value="MFL0194406.1"/>
    <property type="molecule type" value="Genomic_DNA"/>
</dbReference>
<dbReference type="InterPro" id="IPR011010">
    <property type="entry name" value="DNA_brk_join_enz"/>
</dbReference>
<keyword evidence="3" id="KW-1185">Reference proteome</keyword>
<comment type="caution">
    <text evidence="2">The sequence shown here is derived from an EMBL/GenBank/DDBJ whole genome shotgun (WGS) entry which is preliminary data.</text>
</comment>
<dbReference type="Gene3D" id="1.10.150.130">
    <property type="match status" value="1"/>
</dbReference>
<dbReference type="InterPro" id="IPR010998">
    <property type="entry name" value="Integrase_recombinase_N"/>
</dbReference>
<evidence type="ECO:0000313" key="3">
    <source>
        <dbReference type="Proteomes" id="UP001623660"/>
    </source>
</evidence>
<keyword evidence="1" id="KW-0238">DNA-binding</keyword>
<protein>
    <recommendedName>
        <fullName evidence="4">Core-binding (CB) domain-containing protein</fullName>
    </recommendedName>
</protein>
<dbReference type="Proteomes" id="UP001623660">
    <property type="component" value="Unassembled WGS sequence"/>
</dbReference>
<name>A0ABW8SGP7_9CLOT</name>
<evidence type="ECO:0000313" key="2">
    <source>
        <dbReference type="EMBL" id="MFL0194406.1"/>
    </source>
</evidence>
<reference evidence="2 3" key="1">
    <citation type="submission" date="2024-11" db="EMBL/GenBank/DDBJ databases">
        <authorList>
            <person name="Heng Y.C."/>
            <person name="Lim A.C.H."/>
            <person name="Lee J.K.Y."/>
            <person name="Kittelmann S."/>
        </authorList>
    </citation>
    <scope>NUCLEOTIDE SEQUENCE [LARGE SCALE GENOMIC DNA]</scope>
    <source>
        <strain evidence="2 3">WILCCON 0269</strain>
    </source>
</reference>
<dbReference type="SUPFAM" id="SSF56349">
    <property type="entry name" value="DNA breaking-rejoining enzymes"/>
    <property type="match status" value="1"/>
</dbReference>
<evidence type="ECO:0000256" key="1">
    <source>
        <dbReference type="ARBA" id="ARBA00023125"/>
    </source>
</evidence>